<dbReference type="STRING" id="77020.A0A0N0RSB8"/>
<organism evidence="10 11">
    <name type="scientific">Malassezia pachydermatis</name>
    <dbReference type="NCBI Taxonomy" id="77020"/>
    <lineage>
        <taxon>Eukaryota</taxon>
        <taxon>Fungi</taxon>
        <taxon>Dikarya</taxon>
        <taxon>Basidiomycota</taxon>
        <taxon>Ustilaginomycotina</taxon>
        <taxon>Malasseziomycetes</taxon>
        <taxon>Malasseziales</taxon>
        <taxon>Malasseziaceae</taxon>
        <taxon>Malassezia</taxon>
    </lineage>
</organism>
<dbReference type="PANTHER" id="PTHR45962">
    <property type="entry name" value="N-FATTY-ACYL-AMINO ACID SYNTHASE/HYDROLASE PM20D1"/>
    <property type="match status" value="1"/>
</dbReference>
<proteinExistence type="inferred from homology"/>
<feature type="active site" evidence="6">
    <location>
        <position position="170"/>
    </location>
</feature>
<gene>
    <name evidence="10" type="ORF">Malapachy_0884</name>
</gene>
<dbReference type="GO" id="GO:0004181">
    <property type="term" value="F:metallocarboxypeptidase activity"/>
    <property type="evidence" value="ECO:0007669"/>
    <property type="project" value="InterPro"/>
</dbReference>
<feature type="binding site" evidence="7">
    <location>
        <position position="168"/>
    </location>
    <ligand>
        <name>Zn(2+)</name>
        <dbReference type="ChEBI" id="CHEBI:29105"/>
        <label>2</label>
    </ligand>
</feature>
<dbReference type="InterPro" id="IPR017141">
    <property type="entry name" value="Pept_M20_carboxypep"/>
</dbReference>
<feature type="binding site" evidence="7">
    <location>
        <position position="612"/>
    </location>
    <ligand>
        <name>Zn(2+)</name>
        <dbReference type="ChEBI" id="CHEBI:29105"/>
        <label>1</label>
    </ligand>
</feature>
<dbReference type="GeneID" id="28727272"/>
<dbReference type="Gene3D" id="3.30.70.360">
    <property type="match status" value="1"/>
</dbReference>
<keyword evidence="5 7" id="KW-0862">Zinc</keyword>
<keyword evidence="10" id="KW-0121">Carboxypeptidase</keyword>
<dbReference type="RefSeq" id="XP_017992254.1">
    <property type="nucleotide sequence ID" value="XM_018135397.1"/>
</dbReference>
<feature type="binding site" evidence="7">
    <location>
        <position position="205"/>
    </location>
    <ligand>
        <name>Zn(2+)</name>
        <dbReference type="ChEBI" id="CHEBI:29105"/>
        <label>1</label>
    </ligand>
</feature>
<keyword evidence="8" id="KW-0812">Transmembrane</keyword>
<evidence type="ECO:0000256" key="2">
    <source>
        <dbReference type="ARBA" id="ARBA00022670"/>
    </source>
</evidence>
<comment type="caution">
    <text evidence="10">The sequence shown here is derived from an EMBL/GenBank/DDBJ whole genome shotgun (WGS) entry which is preliminary data.</text>
</comment>
<dbReference type="PROSITE" id="PS00758">
    <property type="entry name" value="ARGE_DAPE_CPG2_1"/>
    <property type="match status" value="1"/>
</dbReference>
<dbReference type="SUPFAM" id="SSF53187">
    <property type="entry name" value="Zn-dependent exopeptidases"/>
    <property type="match status" value="1"/>
</dbReference>
<keyword evidence="2" id="KW-0645">Protease</keyword>
<dbReference type="GO" id="GO:0051603">
    <property type="term" value="P:proteolysis involved in protein catabolic process"/>
    <property type="evidence" value="ECO:0007669"/>
    <property type="project" value="TreeGrafter"/>
</dbReference>
<feature type="binding site" evidence="7">
    <location>
        <position position="240"/>
    </location>
    <ligand>
        <name>Zn(2+)</name>
        <dbReference type="ChEBI" id="CHEBI:29105"/>
        <label>1</label>
    </ligand>
</feature>
<dbReference type="InterPro" id="IPR047177">
    <property type="entry name" value="Pept_M20A"/>
</dbReference>
<dbReference type="InterPro" id="IPR036264">
    <property type="entry name" value="Bact_exopeptidase_dim_dom"/>
</dbReference>
<evidence type="ECO:0000313" key="11">
    <source>
        <dbReference type="Proteomes" id="UP000037751"/>
    </source>
</evidence>
<sequence>MSSKYQTLPLSTSRPHAAKARTSRPRALLFVALVTVSVCAWLGVWQPRVDEHVWLAGVSDVCPQEPAYDVDKAFHGLDLRRPSIKKSTELLSEAVQIDTTVGDHWPDPDDQDEVWHAFPPFAKWLTKAYPYIHAKSSPLTREFVHKHGIVYTWEGTDPSLKPLMLTAHQDVVPVNEETADQWMFPPFSGHIDLENQTVWGRGAVDCKLWLIGIMSSVESLLESGFQPKRTILLAFGFDEESNGQQGAQHIAKFLEKKYGTFSVGMIVDEGQPVVSPADPGSYGMPFAAPSVSERGATDIRLTFHGVGGHSSMPPEHTTIGFMSLVVAYLEAHPFPDLLQDASRASVQQLQCMRDAPGMPSQLRKALVRLELAEAALLSDTSRLTAQMPRWQRLLESFTSKPSKLERLEQARSDVLDALDYTSKVLMKTTQAMDVIRGGVKVNALPEQTEVMINHRIAVYSSVAEVVDRYRRLLVPLAKEHGFGFQIEGEELVPTPPGSQNVLVVERINVSTDTHAPSPFEKEDEDAAAYRLLSSVIRATWKADQPRNVLKSLDDDSLPVQGTFTDSIRVGPSVMFGNTDTRWYLNLTQNIFRFGAMSIHPDMTGLSPLRHVHTVNEHASIDSIVKSTEFYSNLIVAMDTETIERV</sequence>
<name>A0A0N0RSB8_9BASI</name>
<evidence type="ECO:0000256" key="8">
    <source>
        <dbReference type="SAM" id="Phobius"/>
    </source>
</evidence>
<evidence type="ECO:0000256" key="1">
    <source>
        <dbReference type="ARBA" id="ARBA00006247"/>
    </source>
</evidence>
<dbReference type="InterPro" id="IPR001261">
    <property type="entry name" value="ArgE/DapE_CS"/>
</dbReference>
<keyword evidence="8" id="KW-0472">Membrane</keyword>
<dbReference type="Pfam" id="PF01546">
    <property type="entry name" value="Peptidase_M20"/>
    <property type="match status" value="1"/>
</dbReference>
<evidence type="ECO:0000256" key="3">
    <source>
        <dbReference type="ARBA" id="ARBA00022723"/>
    </source>
</evidence>
<dbReference type="InterPro" id="IPR002933">
    <property type="entry name" value="Peptidase_M20"/>
</dbReference>
<evidence type="ECO:0000256" key="5">
    <source>
        <dbReference type="ARBA" id="ARBA00022833"/>
    </source>
</evidence>
<evidence type="ECO:0000256" key="4">
    <source>
        <dbReference type="ARBA" id="ARBA00022801"/>
    </source>
</evidence>
<dbReference type="OrthoDB" id="3064516at2759"/>
<feature type="active site" description="Proton acceptor" evidence="6">
    <location>
        <position position="239"/>
    </location>
</feature>
<evidence type="ECO:0000313" key="10">
    <source>
        <dbReference type="EMBL" id="KOS14622.1"/>
    </source>
</evidence>
<dbReference type="Pfam" id="PF07687">
    <property type="entry name" value="M20_dimer"/>
    <property type="match status" value="1"/>
</dbReference>
<dbReference type="PANTHER" id="PTHR45962:SF1">
    <property type="entry name" value="N-FATTY-ACYL-AMINO ACID SYNTHASE_HYDROLASE PM20D1"/>
    <property type="match status" value="1"/>
</dbReference>
<dbReference type="Gene3D" id="3.40.630.10">
    <property type="entry name" value="Zn peptidases"/>
    <property type="match status" value="1"/>
</dbReference>
<feature type="transmembrane region" description="Helical" evidence="8">
    <location>
        <begin position="27"/>
        <end position="45"/>
    </location>
</feature>
<dbReference type="CDD" id="cd05674">
    <property type="entry name" value="M20_yscS"/>
    <property type="match status" value="1"/>
</dbReference>
<dbReference type="Gene3D" id="1.10.150.900">
    <property type="match status" value="1"/>
</dbReference>
<feature type="binding site" evidence="7">
    <location>
        <position position="205"/>
    </location>
    <ligand>
        <name>Zn(2+)</name>
        <dbReference type="ChEBI" id="CHEBI:29105"/>
        <label>2</label>
    </ligand>
</feature>
<reference evidence="10 11" key="1">
    <citation type="submission" date="2015-07" db="EMBL/GenBank/DDBJ databases">
        <title>Draft Genome Sequence of Malassezia furfur CBS1878 and Malassezia pachydermatis CBS1879.</title>
        <authorList>
            <person name="Triana S."/>
            <person name="Ohm R."/>
            <person name="Gonzalez A."/>
            <person name="DeCock H."/>
            <person name="Restrepo S."/>
            <person name="Celis A."/>
        </authorList>
    </citation>
    <scope>NUCLEOTIDE SEQUENCE [LARGE SCALE GENOMIC DNA]</scope>
    <source>
        <strain evidence="10 11">CBS 1879</strain>
    </source>
</reference>
<keyword evidence="3 7" id="KW-0479">Metal-binding</keyword>
<dbReference type="InterPro" id="IPR011650">
    <property type="entry name" value="Peptidase_M20_dimer"/>
</dbReference>
<dbReference type="VEuPathDB" id="FungiDB:Malapachy_0884"/>
<dbReference type="FunFam" id="3.40.630.10:FF:000027">
    <property type="entry name" value="N-fatty-acyl-amino acid synthase/hydrolase PM20D1"/>
    <property type="match status" value="1"/>
</dbReference>
<evidence type="ECO:0000259" key="9">
    <source>
        <dbReference type="Pfam" id="PF07687"/>
    </source>
</evidence>
<dbReference type="EMBL" id="LGAV01000003">
    <property type="protein sequence ID" value="KOS14622.1"/>
    <property type="molecule type" value="Genomic_DNA"/>
</dbReference>
<keyword evidence="8" id="KW-1133">Transmembrane helix</keyword>
<protein>
    <submittedName>
        <fullName evidence="10">Cps1-gly-x carboxypeptidase yscs</fullName>
    </submittedName>
</protein>
<accession>A0A0N0RSB8</accession>
<feature type="domain" description="Peptidase M20 dimerisation" evidence="9">
    <location>
        <begin position="292"/>
        <end position="479"/>
    </location>
</feature>
<evidence type="ECO:0000256" key="7">
    <source>
        <dbReference type="PIRSR" id="PIRSR037217-2"/>
    </source>
</evidence>
<comment type="similarity">
    <text evidence="1">Belongs to the peptidase M20A family.</text>
</comment>
<dbReference type="GO" id="GO:0046872">
    <property type="term" value="F:metal ion binding"/>
    <property type="evidence" value="ECO:0007669"/>
    <property type="project" value="UniProtKB-KW"/>
</dbReference>
<dbReference type="GO" id="GO:0000328">
    <property type="term" value="C:fungal-type vacuole lumen"/>
    <property type="evidence" value="ECO:0007669"/>
    <property type="project" value="TreeGrafter"/>
</dbReference>
<dbReference type="SUPFAM" id="SSF55031">
    <property type="entry name" value="Bacterial exopeptidase dimerisation domain"/>
    <property type="match status" value="1"/>
</dbReference>
<keyword evidence="11" id="KW-1185">Reference proteome</keyword>
<feature type="binding site" evidence="7">
    <location>
        <position position="268"/>
    </location>
    <ligand>
        <name>Zn(2+)</name>
        <dbReference type="ChEBI" id="CHEBI:29105"/>
        <label>2</label>
    </ligand>
</feature>
<dbReference type="Proteomes" id="UP000037751">
    <property type="component" value="Unassembled WGS sequence"/>
</dbReference>
<dbReference type="PIRSF" id="PIRSF037217">
    <property type="entry name" value="Carboxypeptidase_S"/>
    <property type="match status" value="1"/>
</dbReference>
<dbReference type="AlphaFoldDB" id="A0A0N0RSB8"/>
<keyword evidence="4" id="KW-0378">Hydrolase</keyword>
<evidence type="ECO:0000256" key="6">
    <source>
        <dbReference type="PIRSR" id="PIRSR037217-1"/>
    </source>
</evidence>